<feature type="domain" description="BTB" evidence="1">
    <location>
        <begin position="34"/>
        <end position="99"/>
    </location>
</feature>
<dbReference type="InterPro" id="IPR000210">
    <property type="entry name" value="BTB/POZ_dom"/>
</dbReference>
<dbReference type="GO" id="GO:0022008">
    <property type="term" value="P:neurogenesis"/>
    <property type="evidence" value="ECO:0007669"/>
    <property type="project" value="TreeGrafter"/>
</dbReference>
<dbReference type="SMART" id="SM00225">
    <property type="entry name" value="BTB"/>
    <property type="match status" value="2"/>
</dbReference>
<dbReference type="PROSITE" id="PS50097">
    <property type="entry name" value="BTB"/>
    <property type="match status" value="2"/>
</dbReference>
<dbReference type="SUPFAM" id="SSF54695">
    <property type="entry name" value="POZ domain"/>
    <property type="match status" value="2"/>
</dbReference>
<dbReference type="Proteomes" id="UP000225706">
    <property type="component" value="Unassembled WGS sequence"/>
</dbReference>
<dbReference type="SMART" id="SM00875">
    <property type="entry name" value="BACK"/>
    <property type="match status" value="2"/>
</dbReference>
<organism evidence="2 3">
    <name type="scientific">Stylophora pistillata</name>
    <name type="common">Smooth cauliflower coral</name>
    <dbReference type="NCBI Taxonomy" id="50429"/>
    <lineage>
        <taxon>Eukaryota</taxon>
        <taxon>Metazoa</taxon>
        <taxon>Cnidaria</taxon>
        <taxon>Anthozoa</taxon>
        <taxon>Hexacorallia</taxon>
        <taxon>Scleractinia</taxon>
        <taxon>Astrocoeniina</taxon>
        <taxon>Pocilloporidae</taxon>
        <taxon>Stylophora</taxon>
    </lineage>
</organism>
<name>A0A2B4RV47_STYPI</name>
<dbReference type="InterPro" id="IPR011705">
    <property type="entry name" value="BACK"/>
</dbReference>
<gene>
    <name evidence="2" type="primary">Btbd6</name>
    <name evidence="2" type="ORF">AWC38_SpisGene15440</name>
</gene>
<proteinExistence type="predicted"/>
<feature type="domain" description="BTB" evidence="1">
    <location>
        <begin position="280"/>
        <end position="354"/>
    </location>
</feature>
<dbReference type="Gene3D" id="1.25.40.420">
    <property type="match status" value="1"/>
</dbReference>
<dbReference type="Gene3D" id="3.30.710.10">
    <property type="entry name" value="Potassium Channel Kv1.1, Chain A"/>
    <property type="match status" value="2"/>
</dbReference>
<dbReference type="EMBL" id="LSMT01000329">
    <property type="protein sequence ID" value="PFX20125.1"/>
    <property type="molecule type" value="Genomic_DNA"/>
</dbReference>
<reference evidence="3" key="1">
    <citation type="journal article" date="2017" name="bioRxiv">
        <title>Comparative analysis of the genomes of Stylophora pistillata and Acropora digitifera provides evidence for extensive differences between species of corals.</title>
        <authorList>
            <person name="Voolstra C.R."/>
            <person name="Li Y."/>
            <person name="Liew Y.J."/>
            <person name="Baumgarten S."/>
            <person name="Zoccola D."/>
            <person name="Flot J.-F."/>
            <person name="Tambutte S."/>
            <person name="Allemand D."/>
            <person name="Aranda M."/>
        </authorList>
    </citation>
    <scope>NUCLEOTIDE SEQUENCE [LARGE SCALE GENOMIC DNA]</scope>
</reference>
<evidence type="ECO:0000313" key="2">
    <source>
        <dbReference type="EMBL" id="PFX20125.1"/>
    </source>
</evidence>
<evidence type="ECO:0000313" key="3">
    <source>
        <dbReference type="Proteomes" id="UP000225706"/>
    </source>
</evidence>
<comment type="caution">
    <text evidence="2">The sequence shown here is derived from an EMBL/GenBank/DDBJ whole genome shotgun (WGS) entry which is preliminary data.</text>
</comment>
<dbReference type="Gene3D" id="2.60.120.820">
    <property type="entry name" value="PHR domain"/>
    <property type="match status" value="1"/>
</dbReference>
<dbReference type="InterPro" id="IPR038648">
    <property type="entry name" value="PHR_sf"/>
</dbReference>
<dbReference type="PANTHER" id="PTHR45774">
    <property type="entry name" value="BTB/POZ DOMAIN-CONTAINING"/>
    <property type="match status" value="1"/>
</dbReference>
<sequence>MATASTIDDICEWQLTKNTVSERIKHMYRNPLMADVHFTVTDGQGTSSTQVKIPCHKFILAVSSPVFYTMFYGELKEPSDYIDLPDCDSEGLLEFLQKMEQIHLNDVCWKVIDTCTAKVLESAPDEILEDNNLLLSILKSDTLDVEELTVFQAVNRWAENICIKRGKTPSGDLKLYIFPSQSHSQNNNTLVLSIAIGALKWKFLGIISDSSSFPERSYYSLQLILPFLSYFHFELQTLFPLHIYLKMASASTSDDVCEWQLTKNTVGERIKHMYRNPLMADVHFTVTDGQGSSSLKVNIPCHKFILAISSPVFYKMFYGELKEASDYIDLPDCDSEGFLEFLRFIYCDEVELTGSCVIQVLYLAKKYMIPSLANRCRSFLEANVNAENVLDLLPTVEKMEEIHLNDVCWNVIDTRTAKVFESAPDAILEDKNLLASILQRDTLDVEEVEVFQAVNRWAEAICAKRGKTPSGQEKSAIIGEEVMKLIRFPSMPLSLFGEHVVDTKILTDTEIIEIFMYFSVTRIAKGFSCFPRCLNSSNLLRCNRLEHNSRFWSRSLPCSDDSRQNISRFPESTSFSVNVPILLGGITISGSRREEYTVKLKLNGKVVSEGCFLSEGRRAHDGNFYTGFDIIFK</sequence>
<accession>A0A2B4RV47</accession>
<keyword evidence="3" id="KW-1185">Reference proteome</keyword>
<dbReference type="OrthoDB" id="5983864at2759"/>
<dbReference type="AlphaFoldDB" id="A0A2B4RV47"/>
<dbReference type="Pfam" id="PF00651">
    <property type="entry name" value="BTB"/>
    <property type="match status" value="2"/>
</dbReference>
<dbReference type="PANTHER" id="PTHR45774:SF3">
    <property type="entry name" value="BTB (POZ) DOMAIN-CONTAINING 2B-RELATED"/>
    <property type="match status" value="1"/>
</dbReference>
<dbReference type="GO" id="GO:0005829">
    <property type="term" value="C:cytosol"/>
    <property type="evidence" value="ECO:0007669"/>
    <property type="project" value="TreeGrafter"/>
</dbReference>
<dbReference type="Pfam" id="PF07707">
    <property type="entry name" value="BACK"/>
    <property type="match status" value="1"/>
</dbReference>
<evidence type="ECO:0000259" key="1">
    <source>
        <dbReference type="PROSITE" id="PS50097"/>
    </source>
</evidence>
<protein>
    <submittedName>
        <fullName evidence="2">BTB/POZ domain-containing protein 6</fullName>
    </submittedName>
</protein>
<dbReference type="InterPro" id="IPR011333">
    <property type="entry name" value="SKP1/BTB/POZ_sf"/>
</dbReference>